<evidence type="ECO:0000313" key="2">
    <source>
        <dbReference type="EMBL" id="CAI6362153.1"/>
    </source>
</evidence>
<dbReference type="AlphaFoldDB" id="A0AAV0X1W5"/>
<organism evidence="2 3">
    <name type="scientific">Macrosiphum euphorbiae</name>
    <name type="common">potato aphid</name>
    <dbReference type="NCBI Taxonomy" id="13131"/>
    <lineage>
        <taxon>Eukaryota</taxon>
        <taxon>Metazoa</taxon>
        <taxon>Ecdysozoa</taxon>
        <taxon>Arthropoda</taxon>
        <taxon>Hexapoda</taxon>
        <taxon>Insecta</taxon>
        <taxon>Pterygota</taxon>
        <taxon>Neoptera</taxon>
        <taxon>Paraneoptera</taxon>
        <taxon>Hemiptera</taxon>
        <taxon>Sternorrhyncha</taxon>
        <taxon>Aphidomorpha</taxon>
        <taxon>Aphidoidea</taxon>
        <taxon>Aphididae</taxon>
        <taxon>Macrosiphini</taxon>
        <taxon>Macrosiphum</taxon>
    </lineage>
</organism>
<reference evidence="2 3" key="1">
    <citation type="submission" date="2023-01" db="EMBL/GenBank/DDBJ databases">
        <authorList>
            <person name="Whitehead M."/>
        </authorList>
    </citation>
    <scope>NUCLEOTIDE SEQUENCE [LARGE SCALE GENOMIC DNA]</scope>
</reference>
<feature type="region of interest" description="Disordered" evidence="1">
    <location>
        <begin position="1"/>
        <end position="25"/>
    </location>
</feature>
<dbReference type="Proteomes" id="UP001160148">
    <property type="component" value="Unassembled WGS sequence"/>
</dbReference>
<gene>
    <name evidence="2" type="ORF">MEUPH1_LOCUS17255</name>
</gene>
<evidence type="ECO:0000313" key="3">
    <source>
        <dbReference type="Proteomes" id="UP001160148"/>
    </source>
</evidence>
<feature type="region of interest" description="Disordered" evidence="1">
    <location>
        <begin position="51"/>
        <end position="71"/>
    </location>
</feature>
<evidence type="ECO:0000256" key="1">
    <source>
        <dbReference type="SAM" id="MobiDB-lite"/>
    </source>
</evidence>
<comment type="caution">
    <text evidence="2">The sequence shown here is derived from an EMBL/GenBank/DDBJ whole genome shotgun (WGS) entry which is preliminary data.</text>
</comment>
<name>A0AAV0X1W5_9HEMI</name>
<protein>
    <submittedName>
        <fullName evidence="2">Uncharacterized protein</fullName>
    </submittedName>
</protein>
<dbReference type="EMBL" id="CARXXK010000003">
    <property type="protein sequence ID" value="CAI6362153.1"/>
    <property type="molecule type" value="Genomic_DNA"/>
</dbReference>
<keyword evidence="3" id="KW-1185">Reference proteome</keyword>
<sequence>MNGCGDNLGHVEKSIGGLDHTGNSTTQSCNLLMIPGSRSTDKSVIPYSRTYHRIPPQRPRPSRNIQTAIRW</sequence>
<proteinExistence type="predicted"/>
<accession>A0AAV0X1W5</accession>